<evidence type="ECO:0000313" key="2">
    <source>
        <dbReference type="Proteomes" id="UP000770661"/>
    </source>
</evidence>
<evidence type="ECO:0000313" key="1">
    <source>
        <dbReference type="EMBL" id="KAG0725648.1"/>
    </source>
</evidence>
<dbReference type="EMBL" id="JACEEZ010005430">
    <property type="protein sequence ID" value="KAG0725648.1"/>
    <property type="molecule type" value="Genomic_DNA"/>
</dbReference>
<sequence length="119" mass="13062">MTEVSRTPPNPPLGANQLSLWRYSEILLLAPGVSPSRRIIQTASVQEGGEGCAGVAFTPYLRRLTYAFLLDLAPESHCHALPWHHTASSLSQPATFSLRCPRSFDANYIILPTSTINLE</sequence>
<name>A0A8J4YCW6_CHIOP</name>
<protein>
    <submittedName>
        <fullName evidence="1">Uncharacterized protein</fullName>
    </submittedName>
</protein>
<dbReference type="AlphaFoldDB" id="A0A8J4YCW6"/>
<comment type="caution">
    <text evidence="1">The sequence shown here is derived from an EMBL/GenBank/DDBJ whole genome shotgun (WGS) entry which is preliminary data.</text>
</comment>
<keyword evidence="2" id="KW-1185">Reference proteome</keyword>
<organism evidence="1 2">
    <name type="scientific">Chionoecetes opilio</name>
    <name type="common">Atlantic snow crab</name>
    <name type="synonym">Cancer opilio</name>
    <dbReference type="NCBI Taxonomy" id="41210"/>
    <lineage>
        <taxon>Eukaryota</taxon>
        <taxon>Metazoa</taxon>
        <taxon>Ecdysozoa</taxon>
        <taxon>Arthropoda</taxon>
        <taxon>Crustacea</taxon>
        <taxon>Multicrustacea</taxon>
        <taxon>Malacostraca</taxon>
        <taxon>Eumalacostraca</taxon>
        <taxon>Eucarida</taxon>
        <taxon>Decapoda</taxon>
        <taxon>Pleocyemata</taxon>
        <taxon>Brachyura</taxon>
        <taxon>Eubrachyura</taxon>
        <taxon>Majoidea</taxon>
        <taxon>Majidae</taxon>
        <taxon>Chionoecetes</taxon>
    </lineage>
</organism>
<accession>A0A8J4YCW6</accession>
<reference evidence="1" key="1">
    <citation type="submission" date="2020-07" db="EMBL/GenBank/DDBJ databases">
        <title>The High-quality genome of the commercially important snow crab, Chionoecetes opilio.</title>
        <authorList>
            <person name="Jeong J.-H."/>
            <person name="Ryu S."/>
        </authorList>
    </citation>
    <scope>NUCLEOTIDE SEQUENCE</scope>
    <source>
        <strain evidence="1">MADBK_172401_WGS</strain>
        <tissue evidence="1">Digestive gland</tissue>
    </source>
</reference>
<gene>
    <name evidence="1" type="ORF">GWK47_038221</name>
</gene>
<proteinExistence type="predicted"/>
<dbReference type="Proteomes" id="UP000770661">
    <property type="component" value="Unassembled WGS sequence"/>
</dbReference>